<dbReference type="Gene3D" id="3.30.70.270">
    <property type="match status" value="1"/>
</dbReference>
<dbReference type="InterPro" id="IPR029787">
    <property type="entry name" value="Nucleotide_cyclase"/>
</dbReference>
<reference evidence="4 5" key="1">
    <citation type="submission" date="2022-05" db="EMBL/GenBank/DDBJ databases">
        <title>S8-45 Sphingomonas ultraviolaceadurans.</title>
        <authorList>
            <person name="Liu Y."/>
        </authorList>
    </citation>
    <scope>NUCLEOTIDE SEQUENCE [LARGE SCALE GENOMIC DNA]</scope>
    <source>
        <strain evidence="4 5">S8-45</strain>
    </source>
</reference>
<sequence length="326" mass="35885">MPPKLRLSDEPGRIAALNRLCVLDTCREDQFDSITSLVGTVLNAPVAAVSLVDVNRQWFKSINGLAITETPRSLSFCDHTIRGGEPMNIADTRLDARFATNDLVTSEPFIRAYLGAPLTMNDGYNVGALCALDHRPRNFTSEQERILTKFARLVVDELELRHMADHDHLTGALTRRAFLERLGQLRREDDQRSVLAIFDLDHFKAVNDRFGHPVGDEVLSAVAQVCKSRLTRGDVFGRVGGEEFGLLLTEVSLVEAFTRIESMRVAIGRLSFAASEELTMTASFVLLELDEHSPSSAMAIADAALYSAKRSGRNQSVNAADLLVAA</sequence>
<gene>
    <name evidence="4" type="ORF">M1K48_04620</name>
</gene>
<dbReference type="InterPro" id="IPR000160">
    <property type="entry name" value="GGDEF_dom"/>
</dbReference>
<dbReference type="PROSITE" id="PS50887">
    <property type="entry name" value="GGDEF"/>
    <property type="match status" value="1"/>
</dbReference>
<keyword evidence="5" id="KW-1185">Reference proteome</keyword>
<dbReference type="InterPro" id="IPR050469">
    <property type="entry name" value="Diguanylate_Cyclase"/>
</dbReference>
<evidence type="ECO:0000313" key="5">
    <source>
        <dbReference type="Proteomes" id="UP000831921"/>
    </source>
</evidence>
<evidence type="ECO:0000259" key="3">
    <source>
        <dbReference type="PROSITE" id="PS50887"/>
    </source>
</evidence>
<dbReference type="Pfam" id="PF01590">
    <property type="entry name" value="GAF"/>
    <property type="match status" value="1"/>
</dbReference>
<accession>A0ABY5MY33</accession>
<dbReference type="PANTHER" id="PTHR45138:SF9">
    <property type="entry name" value="DIGUANYLATE CYCLASE DGCM-RELATED"/>
    <property type="match status" value="1"/>
</dbReference>
<dbReference type="SMART" id="SM00065">
    <property type="entry name" value="GAF"/>
    <property type="match status" value="1"/>
</dbReference>
<dbReference type="Proteomes" id="UP000831921">
    <property type="component" value="Chromosome"/>
</dbReference>
<dbReference type="Gene3D" id="3.30.450.40">
    <property type="match status" value="1"/>
</dbReference>
<dbReference type="Pfam" id="PF00990">
    <property type="entry name" value="GGDEF"/>
    <property type="match status" value="1"/>
</dbReference>
<dbReference type="InterPro" id="IPR043128">
    <property type="entry name" value="Rev_trsase/Diguanyl_cyclase"/>
</dbReference>
<dbReference type="RefSeq" id="WP_249504686.1">
    <property type="nucleotide sequence ID" value="NZ_CP097253.1"/>
</dbReference>
<feature type="domain" description="GGDEF" evidence="3">
    <location>
        <begin position="191"/>
        <end position="321"/>
    </location>
</feature>
<evidence type="ECO:0000256" key="2">
    <source>
        <dbReference type="ARBA" id="ARBA00034247"/>
    </source>
</evidence>
<dbReference type="SUPFAM" id="SSF55073">
    <property type="entry name" value="Nucleotide cyclase"/>
    <property type="match status" value="1"/>
</dbReference>
<proteinExistence type="predicted"/>
<organism evidence="4 5">
    <name type="scientific">Sphingomonas glaciei</name>
    <dbReference type="NCBI Taxonomy" id="2938948"/>
    <lineage>
        <taxon>Bacteria</taxon>
        <taxon>Pseudomonadati</taxon>
        <taxon>Pseudomonadota</taxon>
        <taxon>Alphaproteobacteria</taxon>
        <taxon>Sphingomonadales</taxon>
        <taxon>Sphingomonadaceae</taxon>
        <taxon>Sphingomonas</taxon>
    </lineage>
</organism>
<evidence type="ECO:0000313" key="4">
    <source>
        <dbReference type="EMBL" id="UUR08916.1"/>
    </source>
</evidence>
<dbReference type="EMBL" id="CP097253">
    <property type="protein sequence ID" value="UUR08916.1"/>
    <property type="molecule type" value="Genomic_DNA"/>
</dbReference>
<dbReference type="SMART" id="SM00267">
    <property type="entry name" value="GGDEF"/>
    <property type="match status" value="1"/>
</dbReference>
<protein>
    <recommendedName>
        <fullName evidence="1">diguanylate cyclase</fullName>
        <ecNumber evidence="1">2.7.7.65</ecNumber>
    </recommendedName>
</protein>
<dbReference type="EC" id="2.7.7.65" evidence="1"/>
<dbReference type="InterPro" id="IPR003018">
    <property type="entry name" value="GAF"/>
</dbReference>
<comment type="catalytic activity">
    <reaction evidence="2">
        <text>2 GTP = 3',3'-c-di-GMP + 2 diphosphate</text>
        <dbReference type="Rhea" id="RHEA:24898"/>
        <dbReference type="ChEBI" id="CHEBI:33019"/>
        <dbReference type="ChEBI" id="CHEBI:37565"/>
        <dbReference type="ChEBI" id="CHEBI:58805"/>
        <dbReference type="EC" id="2.7.7.65"/>
    </reaction>
</comment>
<name>A0ABY5MY33_9SPHN</name>
<dbReference type="SUPFAM" id="SSF55781">
    <property type="entry name" value="GAF domain-like"/>
    <property type="match status" value="1"/>
</dbReference>
<dbReference type="InterPro" id="IPR029016">
    <property type="entry name" value="GAF-like_dom_sf"/>
</dbReference>
<dbReference type="PANTHER" id="PTHR45138">
    <property type="entry name" value="REGULATORY COMPONENTS OF SENSORY TRANSDUCTION SYSTEM"/>
    <property type="match status" value="1"/>
</dbReference>
<evidence type="ECO:0000256" key="1">
    <source>
        <dbReference type="ARBA" id="ARBA00012528"/>
    </source>
</evidence>
<dbReference type="CDD" id="cd01949">
    <property type="entry name" value="GGDEF"/>
    <property type="match status" value="1"/>
</dbReference>
<dbReference type="NCBIfam" id="TIGR00254">
    <property type="entry name" value="GGDEF"/>
    <property type="match status" value="1"/>
</dbReference>